<dbReference type="Pfam" id="PF13377">
    <property type="entry name" value="Peripla_BP_3"/>
    <property type="match status" value="1"/>
</dbReference>
<evidence type="ECO:0000256" key="2">
    <source>
        <dbReference type="ARBA" id="ARBA00023125"/>
    </source>
</evidence>
<dbReference type="SUPFAM" id="SSF53822">
    <property type="entry name" value="Periplasmic binding protein-like I"/>
    <property type="match status" value="1"/>
</dbReference>
<dbReference type="SMART" id="SM00354">
    <property type="entry name" value="HTH_LACI"/>
    <property type="match status" value="1"/>
</dbReference>
<keyword evidence="3" id="KW-0804">Transcription</keyword>
<dbReference type="EMBL" id="JAEACQ010000162">
    <property type="protein sequence ID" value="MBL7627592.1"/>
    <property type="molecule type" value="Genomic_DNA"/>
</dbReference>
<dbReference type="InterPro" id="IPR028082">
    <property type="entry name" value="Peripla_BP_I"/>
</dbReference>
<keyword evidence="1" id="KW-0805">Transcription regulation</keyword>
<dbReference type="SUPFAM" id="SSF47413">
    <property type="entry name" value="lambda repressor-like DNA-binding domains"/>
    <property type="match status" value="1"/>
</dbReference>
<evidence type="ECO:0000259" key="4">
    <source>
        <dbReference type="PROSITE" id="PS50932"/>
    </source>
</evidence>
<dbReference type="Gene3D" id="1.10.260.40">
    <property type="entry name" value="lambda repressor-like DNA-binding domains"/>
    <property type="match status" value="1"/>
</dbReference>
<keyword evidence="2 5" id="KW-0238">DNA-binding</keyword>
<proteinExistence type="predicted"/>
<comment type="caution">
    <text evidence="5">The sequence shown here is derived from an EMBL/GenBank/DDBJ whole genome shotgun (WGS) entry which is preliminary data.</text>
</comment>
<protein>
    <submittedName>
        <fullName evidence="5">LacI family DNA-binding transcriptional regulator</fullName>
    </submittedName>
</protein>
<name>A0A937RC78_9ACTN</name>
<keyword evidence="6" id="KW-1185">Reference proteome</keyword>
<dbReference type="Pfam" id="PF00356">
    <property type="entry name" value="LacI"/>
    <property type="match status" value="1"/>
</dbReference>
<feature type="domain" description="HTH lacI-type" evidence="4">
    <location>
        <begin position="9"/>
        <end position="65"/>
    </location>
</feature>
<dbReference type="PANTHER" id="PTHR30146">
    <property type="entry name" value="LACI-RELATED TRANSCRIPTIONAL REPRESSOR"/>
    <property type="match status" value="1"/>
</dbReference>
<dbReference type="CDD" id="cd06267">
    <property type="entry name" value="PBP1_LacI_sugar_binding-like"/>
    <property type="match status" value="1"/>
</dbReference>
<dbReference type="Proteomes" id="UP000604475">
    <property type="component" value="Unassembled WGS sequence"/>
</dbReference>
<evidence type="ECO:0000313" key="6">
    <source>
        <dbReference type="Proteomes" id="UP000604475"/>
    </source>
</evidence>
<dbReference type="PANTHER" id="PTHR30146:SF109">
    <property type="entry name" value="HTH-TYPE TRANSCRIPTIONAL REGULATOR GALS"/>
    <property type="match status" value="1"/>
</dbReference>
<dbReference type="PROSITE" id="PS50932">
    <property type="entry name" value="HTH_LACI_2"/>
    <property type="match status" value="1"/>
</dbReference>
<evidence type="ECO:0000256" key="3">
    <source>
        <dbReference type="ARBA" id="ARBA00023163"/>
    </source>
</evidence>
<organism evidence="5 6">
    <name type="scientific">Frankia nepalensis</name>
    <dbReference type="NCBI Taxonomy" id="1836974"/>
    <lineage>
        <taxon>Bacteria</taxon>
        <taxon>Bacillati</taxon>
        <taxon>Actinomycetota</taxon>
        <taxon>Actinomycetes</taxon>
        <taxon>Frankiales</taxon>
        <taxon>Frankiaceae</taxon>
        <taxon>Frankia</taxon>
    </lineage>
</organism>
<gene>
    <name evidence="5" type="ORF">I7412_10505</name>
</gene>
<dbReference type="GO" id="GO:0003700">
    <property type="term" value="F:DNA-binding transcription factor activity"/>
    <property type="evidence" value="ECO:0007669"/>
    <property type="project" value="TreeGrafter"/>
</dbReference>
<dbReference type="GO" id="GO:0000976">
    <property type="term" value="F:transcription cis-regulatory region binding"/>
    <property type="evidence" value="ECO:0007669"/>
    <property type="project" value="TreeGrafter"/>
</dbReference>
<dbReference type="InterPro" id="IPR010982">
    <property type="entry name" value="Lambda_DNA-bd_dom_sf"/>
</dbReference>
<evidence type="ECO:0000313" key="5">
    <source>
        <dbReference type="EMBL" id="MBL7627592.1"/>
    </source>
</evidence>
<accession>A0A937RC78</accession>
<evidence type="ECO:0000256" key="1">
    <source>
        <dbReference type="ARBA" id="ARBA00023015"/>
    </source>
</evidence>
<reference evidence="5" key="1">
    <citation type="submission" date="2020-12" db="EMBL/GenBank/DDBJ databases">
        <title>Genomic characterization of non-nitrogen-fixing Frankia strains.</title>
        <authorList>
            <person name="Carlos-Shanley C."/>
            <person name="Guerra T."/>
            <person name="Hahn D."/>
        </authorList>
    </citation>
    <scope>NUCLEOTIDE SEQUENCE</scope>
    <source>
        <strain evidence="5">CN6</strain>
    </source>
</reference>
<dbReference type="CDD" id="cd01392">
    <property type="entry name" value="HTH_LacI"/>
    <property type="match status" value="1"/>
</dbReference>
<dbReference type="InterPro" id="IPR046335">
    <property type="entry name" value="LacI/GalR-like_sensor"/>
</dbReference>
<dbReference type="AlphaFoldDB" id="A0A937RC78"/>
<dbReference type="InterPro" id="IPR000843">
    <property type="entry name" value="HTH_LacI"/>
</dbReference>
<sequence length="331" mass="36232">MAPAAGRRVTAVDVARAAGVSRATVGFVLNNTRGQTISESTRARVLETALRLGYRPNSAAKALVSGRSRIILLVLPDWPLEFLLRNWLDEASRVLDESGYSLVTYARRPNGATRPLWESLNPDIVFGLVPFSDDDLVSMRGCGIRRIYPDPARWDNTELRMAVRTGPELQVAHLRDRGFTKLVYAALEEPSPYSLVEARHRAACDHADSLGLPPPDLRLIDYRDGSAERVVHDWYTAGVTGVVAFNDDVAATVVSAALRAGMRVPADLGVIGHDDSLISATFAPALSTIRFDTAALGRGFAHFALHEVEGYPLQQWQAPENAVELVHRETT</sequence>
<dbReference type="Gene3D" id="3.40.50.2300">
    <property type="match status" value="2"/>
</dbReference>